<reference evidence="1 2" key="2">
    <citation type="journal article" date="2017" name="Genome Biol.">
        <title>New reference genome sequences of hot pepper reveal the massive evolution of plant disease-resistance genes by retroduplication.</title>
        <authorList>
            <person name="Kim S."/>
            <person name="Park J."/>
            <person name="Yeom S.I."/>
            <person name="Kim Y.M."/>
            <person name="Seo E."/>
            <person name="Kim K.T."/>
            <person name="Kim M.S."/>
            <person name="Lee J.M."/>
            <person name="Cheong K."/>
            <person name="Shin H.S."/>
            <person name="Kim S.B."/>
            <person name="Han K."/>
            <person name="Lee J."/>
            <person name="Park M."/>
            <person name="Lee H.A."/>
            <person name="Lee H.Y."/>
            <person name="Lee Y."/>
            <person name="Oh S."/>
            <person name="Lee J.H."/>
            <person name="Choi E."/>
            <person name="Choi E."/>
            <person name="Lee S.E."/>
            <person name="Jeon J."/>
            <person name="Kim H."/>
            <person name="Choi G."/>
            <person name="Song H."/>
            <person name="Lee J."/>
            <person name="Lee S.C."/>
            <person name="Kwon J.K."/>
            <person name="Lee H.Y."/>
            <person name="Koo N."/>
            <person name="Hong Y."/>
            <person name="Kim R.W."/>
            <person name="Kang W.H."/>
            <person name="Huh J.H."/>
            <person name="Kang B.C."/>
            <person name="Yang T.J."/>
            <person name="Lee Y.H."/>
            <person name="Bennetzen J.L."/>
            <person name="Choi D."/>
        </authorList>
    </citation>
    <scope>NUCLEOTIDE SEQUENCE [LARGE SCALE GENOMIC DNA]</scope>
    <source>
        <strain evidence="2">cv. CM334</strain>
    </source>
</reference>
<dbReference type="AlphaFoldDB" id="A0A2G2Z4C2"/>
<dbReference type="InterPro" id="IPR038765">
    <property type="entry name" value="Papain-like_cys_pep_sf"/>
</dbReference>
<protein>
    <recommendedName>
        <fullName evidence="3">Ubiquitin-like protease family profile domain-containing protein</fullName>
    </recommendedName>
</protein>
<organism evidence="1 2">
    <name type="scientific">Capsicum annuum</name>
    <name type="common">Capsicum pepper</name>
    <dbReference type="NCBI Taxonomy" id="4072"/>
    <lineage>
        <taxon>Eukaryota</taxon>
        <taxon>Viridiplantae</taxon>
        <taxon>Streptophyta</taxon>
        <taxon>Embryophyta</taxon>
        <taxon>Tracheophyta</taxon>
        <taxon>Spermatophyta</taxon>
        <taxon>Magnoliopsida</taxon>
        <taxon>eudicotyledons</taxon>
        <taxon>Gunneridae</taxon>
        <taxon>Pentapetalae</taxon>
        <taxon>asterids</taxon>
        <taxon>lamiids</taxon>
        <taxon>Solanales</taxon>
        <taxon>Solanaceae</taxon>
        <taxon>Solanoideae</taxon>
        <taxon>Capsiceae</taxon>
        <taxon>Capsicum</taxon>
    </lineage>
</organism>
<gene>
    <name evidence="1" type="ORF">T459_20358</name>
</gene>
<proteinExistence type="predicted"/>
<keyword evidence="2" id="KW-1185">Reference proteome</keyword>
<comment type="caution">
    <text evidence="1">The sequence shown here is derived from an EMBL/GenBank/DDBJ whole genome shotgun (WGS) entry which is preliminary data.</text>
</comment>
<evidence type="ECO:0008006" key="3">
    <source>
        <dbReference type="Google" id="ProtNLM"/>
    </source>
</evidence>
<reference evidence="1 2" key="1">
    <citation type="journal article" date="2014" name="Nat. Genet.">
        <title>Genome sequence of the hot pepper provides insights into the evolution of pungency in Capsicum species.</title>
        <authorList>
            <person name="Kim S."/>
            <person name="Park M."/>
            <person name="Yeom S.I."/>
            <person name="Kim Y.M."/>
            <person name="Lee J.M."/>
            <person name="Lee H.A."/>
            <person name="Seo E."/>
            <person name="Choi J."/>
            <person name="Cheong K."/>
            <person name="Kim K.T."/>
            <person name="Jung K."/>
            <person name="Lee G.W."/>
            <person name="Oh S.K."/>
            <person name="Bae C."/>
            <person name="Kim S.B."/>
            <person name="Lee H.Y."/>
            <person name="Kim S.Y."/>
            <person name="Kim M.S."/>
            <person name="Kang B.C."/>
            <person name="Jo Y.D."/>
            <person name="Yang H.B."/>
            <person name="Jeong H.J."/>
            <person name="Kang W.H."/>
            <person name="Kwon J.K."/>
            <person name="Shin C."/>
            <person name="Lim J.Y."/>
            <person name="Park J.H."/>
            <person name="Huh J.H."/>
            <person name="Kim J.S."/>
            <person name="Kim B.D."/>
            <person name="Cohen O."/>
            <person name="Paran I."/>
            <person name="Suh M.C."/>
            <person name="Lee S.B."/>
            <person name="Kim Y.K."/>
            <person name="Shin Y."/>
            <person name="Noh S.J."/>
            <person name="Park J."/>
            <person name="Seo Y.S."/>
            <person name="Kwon S.Y."/>
            <person name="Kim H.A."/>
            <person name="Park J.M."/>
            <person name="Kim H.J."/>
            <person name="Choi S.B."/>
            <person name="Bosland P.W."/>
            <person name="Reeves G."/>
            <person name="Jo S.H."/>
            <person name="Lee B.W."/>
            <person name="Cho H.T."/>
            <person name="Choi H.S."/>
            <person name="Lee M.S."/>
            <person name="Yu Y."/>
            <person name="Do Choi Y."/>
            <person name="Park B.S."/>
            <person name="van Deynze A."/>
            <person name="Ashrafi H."/>
            <person name="Hill T."/>
            <person name="Kim W.T."/>
            <person name="Pai H.S."/>
            <person name="Ahn H.K."/>
            <person name="Yeam I."/>
            <person name="Giovannoni J.J."/>
            <person name="Rose J.K."/>
            <person name="Sorensen I."/>
            <person name="Lee S.J."/>
            <person name="Kim R.W."/>
            <person name="Choi I.Y."/>
            <person name="Choi B.S."/>
            <person name="Lim J.S."/>
            <person name="Lee Y.H."/>
            <person name="Choi D."/>
        </authorList>
    </citation>
    <scope>NUCLEOTIDE SEQUENCE [LARGE SCALE GENOMIC DNA]</scope>
    <source>
        <strain evidence="2">cv. CM334</strain>
    </source>
</reference>
<dbReference type="PANTHER" id="PTHR33022:SF13">
    <property type="entry name" value="UBIQUITIN-LIKE PROTEASE FAMILY PROFILE DOMAIN-CONTAINING PROTEIN"/>
    <property type="match status" value="1"/>
</dbReference>
<sequence>MLRDCGVFVAAYAEFLSDQMQISSSNLDTEYLRKRYASLLWNYGVKKAKKIYSSDHDDPPRLRPFYIPLTGEANILALE</sequence>
<evidence type="ECO:0000313" key="2">
    <source>
        <dbReference type="Proteomes" id="UP000222542"/>
    </source>
</evidence>
<dbReference type="OMA" id="LRPFYIP"/>
<dbReference type="Gramene" id="PHT76836">
    <property type="protein sequence ID" value="PHT76836"/>
    <property type="gene ID" value="T459_20358"/>
</dbReference>
<accession>A0A2G2Z4C2</accession>
<dbReference type="EMBL" id="AYRZ02000007">
    <property type="protein sequence ID" value="PHT76836.1"/>
    <property type="molecule type" value="Genomic_DNA"/>
</dbReference>
<dbReference type="Proteomes" id="UP000222542">
    <property type="component" value="Unassembled WGS sequence"/>
</dbReference>
<dbReference type="Gene3D" id="3.40.395.10">
    <property type="entry name" value="Adenoviral Proteinase, Chain A"/>
    <property type="match status" value="1"/>
</dbReference>
<dbReference type="SUPFAM" id="SSF54001">
    <property type="entry name" value="Cysteine proteinases"/>
    <property type="match status" value="1"/>
</dbReference>
<dbReference type="PANTHER" id="PTHR33022">
    <property type="entry name" value="DUF1985 DOMAIN-CONTAINING PROTEIN"/>
    <property type="match status" value="1"/>
</dbReference>
<name>A0A2G2Z4C2_CAPAN</name>
<evidence type="ECO:0000313" key="1">
    <source>
        <dbReference type="EMBL" id="PHT76836.1"/>
    </source>
</evidence>